<sequence length="325" mass="35135">MDRASGDSALAEAMAWLLRLQATPQDGALRAEWTAWQARDQANRDAWQRAEQAWTLLGEVPPAFAARWEAPGLPPGLARRPLRRRRLVLGGAAVAASALLAVTSPGARSWWRREQATGTAETRRLVLDDGTTVHLAPRSAIAADDSPGDRRVVLLRGEAFFEVTPDTARRFIVTAAGLEVTVIGTAFDLRLGEAQLDVAVQHGRVRLAYSTATPPVVAELGGGERMTIRRADGAARRGRLPPAEVAAWRDGLLFVEDTTVAEVVETLQDYHPGWIVLRDPALAARRVTGSYDLRDIGRALAALVQPAGGRVRTLTRLVFVLTAGT</sequence>
<name>A0ABS3KYA0_9PROT</name>
<evidence type="ECO:0000313" key="4">
    <source>
        <dbReference type="Proteomes" id="UP001518989"/>
    </source>
</evidence>
<dbReference type="EMBL" id="JACTNG010000017">
    <property type="protein sequence ID" value="MBO1081618.1"/>
    <property type="molecule type" value="Genomic_DNA"/>
</dbReference>
<gene>
    <name evidence="3" type="ORF">IAI61_21510</name>
</gene>
<accession>A0ABS3KYA0</accession>
<dbReference type="InterPro" id="IPR006860">
    <property type="entry name" value="FecR"/>
</dbReference>
<dbReference type="Gene3D" id="2.60.120.1440">
    <property type="match status" value="1"/>
</dbReference>
<organism evidence="3 4">
    <name type="scientific">Roseomonas haemaphysalidis</name>
    <dbReference type="NCBI Taxonomy" id="2768162"/>
    <lineage>
        <taxon>Bacteria</taxon>
        <taxon>Pseudomonadati</taxon>
        <taxon>Pseudomonadota</taxon>
        <taxon>Alphaproteobacteria</taxon>
        <taxon>Acetobacterales</taxon>
        <taxon>Roseomonadaceae</taxon>
        <taxon>Roseomonas</taxon>
    </lineage>
</organism>
<feature type="domain" description="FecR N-terminal" evidence="2">
    <location>
        <begin position="12"/>
        <end position="52"/>
    </location>
</feature>
<protein>
    <submittedName>
        <fullName evidence="3">FecR domain-containing protein</fullName>
    </submittedName>
</protein>
<evidence type="ECO:0000259" key="1">
    <source>
        <dbReference type="Pfam" id="PF04773"/>
    </source>
</evidence>
<proteinExistence type="predicted"/>
<evidence type="ECO:0000313" key="3">
    <source>
        <dbReference type="EMBL" id="MBO1081618.1"/>
    </source>
</evidence>
<dbReference type="PANTHER" id="PTHR30273:SF2">
    <property type="entry name" value="PROTEIN FECR"/>
    <property type="match status" value="1"/>
</dbReference>
<feature type="domain" description="FecR protein" evidence="1">
    <location>
        <begin position="116"/>
        <end position="206"/>
    </location>
</feature>
<dbReference type="PIRSF" id="PIRSF018266">
    <property type="entry name" value="FecR"/>
    <property type="match status" value="1"/>
</dbReference>
<reference evidence="3 4" key="1">
    <citation type="submission" date="2020-09" db="EMBL/GenBank/DDBJ databases">
        <title>Roseomonas.</title>
        <authorList>
            <person name="Zhu W."/>
        </authorList>
    </citation>
    <scope>NUCLEOTIDE SEQUENCE [LARGE SCALE GENOMIC DNA]</scope>
    <source>
        <strain evidence="3 4">573</strain>
    </source>
</reference>
<evidence type="ECO:0000259" key="2">
    <source>
        <dbReference type="Pfam" id="PF16220"/>
    </source>
</evidence>
<dbReference type="PANTHER" id="PTHR30273">
    <property type="entry name" value="PERIPLASMIC SIGNAL SENSOR AND SIGMA FACTOR ACTIVATOR FECR-RELATED"/>
    <property type="match status" value="1"/>
</dbReference>
<dbReference type="Pfam" id="PF04773">
    <property type="entry name" value="FecR"/>
    <property type="match status" value="1"/>
</dbReference>
<dbReference type="Proteomes" id="UP001518989">
    <property type="component" value="Unassembled WGS sequence"/>
</dbReference>
<dbReference type="RefSeq" id="WP_207444022.1">
    <property type="nucleotide sequence ID" value="NZ_CP061180.1"/>
</dbReference>
<comment type="caution">
    <text evidence="3">The sequence shown here is derived from an EMBL/GenBank/DDBJ whole genome shotgun (WGS) entry which is preliminary data.</text>
</comment>
<dbReference type="InterPro" id="IPR012373">
    <property type="entry name" value="Ferrdict_sens_TM"/>
</dbReference>
<dbReference type="InterPro" id="IPR032623">
    <property type="entry name" value="FecR_N"/>
</dbReference>
<keyword evidence="4" id="KW-1185">Reference proteome</keyword>
<dbReference type="Pfam" id="PF16220">
    <property type="entry name" value="DUF4880"/>
    <property type="match status" value="1"/>
</dbReference>